<dbReference type="InterPro" id="IPR001258">
    <property type="entry name" value="NHL_repeat"/>
</dbReference>
<evidence type="ECO:0000313" key="4">
    <source>
        <dbReference type="Proteomes" id="UP000006695"/>
    </source>
</evidence>
<dbReference type="Gene3D" id="2.120.10.30">
    <property type="entry name" value="TolB, C-terminal domain"/>
    <property type="match status" value="2"/>
</dbReference>
<evidence type="ECO:0000313" key="3">
    <source>
        <dbReference type="EMBL" id="ABQ26110.1"/>
    </source>
</evidence>
<protein>
    <submittedName>
        <fullName evidence="3">NHL repeat containing protein</fullName>
    </submittedName>
</protein>
<dbReference type="HOGENOM" id="CLU_008645_8_0_7"/>
<keyword evidence="1" id="KW-0677">Repeat</keyword>
<dbReference type="EMBL" id="CP000698">
    <property type="protein sequence ID" value="ABQ26110.1"/>
    <property type="molecule type" value="Genomic_DNA"/>
</dbReference>
<sequence>MYSRLFLVLVFFTIFGCTTVEPLVLRDTKIDLAWPLPPNSPRIRFLRTINGPDNIITAPGKVQHLFEMVTGESRLKVDFDAPYGITGDGESVLYIADTGVGLVHRYDLINREVGYIVQAGDEEMSSPVGVAVDGEKNLYVADSVNAKVYKYNKKGQFLRELKYEAGFKRPAGIAVNSRNEKFIVDVLAHKLYIFGEDDRFIRDFPKMKKGEELNYPSNVAIDRADNVYVTDSMNFTIKVYNREGDLQRTIGQIGDSPGSFARPKGIAVDSDQQIYVVDATLDNFQIFNQKGNLLQLIGKNGGGAGEFYLPSGIYIDKHDRIFVTDTYNRRIQVFQYLKEGGKL</sequence>
<dbReference type="InterPro" id="IPR011042">
    <property type="entry name" value="6-blade_b-propeller_TolB-like"/>
</dbReference>
<evidence type="ECO:0000256" key="1">
    <source>
        <dbReference type="ARBA" id="ARBA00022737"/>
    </source>
</evidence>
<dbReference type="PROSITE" id="PS51125">
    <property type="entry name" value="NHL"/>
    <property type="match status" value="3"/>
</dbReference>
<dbReference type="PANTHER" id="PTHR24104">
    <property type="entry name" value="E3 UBIQUITIN-PROTEIN LIGASE NHLRC1-RELATED"/>
    <property type="match status" value="1"/>
</dbReference>
<dbReference type="SUPFAM" id="SSF63829">
    <property type="entry name" value="Calcium-dependent phosphotriesterase"/>
    <property type="match status" value="1"/>
</dbReference>
<name>A5GFA5_GEOUR</name>
<dbReference type="PROSITE" id="PS51257">
    <property type="entry name" value="PROKAR_LIPOPROTEIN"/>
    <property type="match status" value="1"/>
</dbReference>
<dbReference type="InterPro" id="IPR050952">
    <property type="entry name" value="TRIM-NHL_E3_ligases"/>
</dbReference>
<reference evidence="3 4" key="1">
    <citation type="submission" date="2007-05" db="EMBL/GenBank/DDBJ databases">
        <title>Complete sequence of Geobacter uraniireducens Rf4.</title>
        <authorList>
            <consortium name="US DOE Joint Genome Institute"/>
            <person name="Copeland A."/>
            <person name="Lucas S."/>
            <person name="Lapidus A."/>
            <person name="Barry K."/>
            <person name="Detter J.C."/>
            <person name="Glavina del Rio T."/>
            <person name="Hammon N."/>
            <person name="Israni S."/>
            <person name="Dalin E."/>
            <person name="Tice H."/>
            <person name="Pitluck S."/>
            <person name="Chertkov O."/>
            <person name="Brettin T."/>
            <person name="Bruce D."/>
            <person name="Han C."/>
            <person name="Schmutz J."/>
            <person name="Larimer F."/>
            <person name="Land M."/>
            <person name="Hauser L."/>
            <person name="Kyrpides N."/>
            <person name="Mikhailova N."/>
            <person name="Shelobolina E."/>
            <person name="Aklujkar M."/>
            <person name="Lovley D."/>
            <person name="Richardson P."/>
        </authorList>
    </citation>
    <scope>NUCLEOTIDE SEQUENCE [LARGE SCALE GENOMIC DNA]</scope>
    <source>
        <strain evidence="3 4">Rf4</strain>
    </source>
</reference>
<dbReference type="Proteomes" id="UP000006695">
    <property type="component" value="Chromosome"/>
</dbReference>
<dbReference type="PANTHER" id="PTHR24104:SF25">
    <property type="entry name" value="PROTEIN LIN-41"/>
    <property type="match status" value="1"/>
</dbReference>
<feature type="repeat" description="NHL" evidence="2">
    <location>
        <begin position="210"/>
        <end position="243"/>
    </location>
</feature>
<dbReference type="STRING" id="351605.Gura_1920"/>
<dbReference type="AlphaFoldDB" id="A5GFA5"/>
<dbReference type="GO" id="GO:0008270">
    <property type="term" value="F:zinc ion binding"/>
    <property type="evidence" value="ECO:0007669"/>
    <property type="project" value="UniProtKB-KW"/>
</dbReference>
<dbReference type="Pfam" id="PF17170">
    <property type="entry name" value="DUF5128"/>
    <property type="match status" value="1"/>
</dbReference>
<gene>
    <name evidence="3" type="ordered locus">Gura_1920</name>
</gene>
<proteinExistence type="predicted"/>
<organism evidence="3 4">
    <name type="scientific">Geotalea uraniireducens (strain Rf4)</name>
    <name type="common">Geobacter uraniireducens</name>
    <dbReference type="NCBI Taxonomy" id="351605"/>
    <lineage>
        <taxon>Bacteria</taxon>
        <taxon>Pseudomonadati</taxon>
        <taxon>Thermodesulfobacteriota</taxon>
        <taxon>Desulfuromonadia</taxon>
        <taxon>Geobacterales</taxon>
        <taxon>Geobacteraceae</taxon>
        <taxon>Geotalea</taxon>
    </lineage>
</organism>
<feature type="repeat" description="NHL" evidence="2">
    <location>
        <begin position="294"/>
        <end position="337"/>
    </location>
</feature>
<accession>A5GFA5</accession>
<dbReference type="KEGG" id="gur:Gura_1920"/>
<feature type="repeat" description="NHL" evidence="2">
    <location>
        <begin position="247"/>
        <end position="290"/>
    </location>
</feature>
<dbReference type="RefSeq" id="WP_011938813.1">
    <property type="nucleotide sequence ID" value="NC_009483.1"/>
</dbReference>
<evidence type="ECO:0000256" key="2">
    <source>
        <dbReference type="PROSITE-ProRule" id="PRU00504"/>
    </source>
</evidence>
<dbReference type="CDD" id="cd14962">
    <property type="entry name" value="NHL_like_6"/>
    <property type="match status" value="1"/>
</dbReference>
<keyword evidence="4" id="KW-1185">Reference proteome</keyword>